<dbReference type="EMBL" id="BPLQ01012857">
    <property type="protein sequence ID" value="GIY68341.1"/>
    <property type="molecule type" value="Genomic_DNA"/>
</dbReference>
<name>A0AAV4VEL3_9ARAC</name>
<reference evidence="1 2" key="1">
    <citation type="submission" date="2021-06" db="EMBL/GenBank/DDBJ databases">
        <title>Caerostris darwini draft genome.</title>
        <authorList>
            <person name="Kono N."/>
            <person name="Arakawa K."/>
        </authorList>
    </citation>
    <scope>NUCLEOTIDE SEQUENCE [LARGE SCALE GENOMIC DNA]</scope>
</reference>
<proteinExistence type="predicted"/>
<dbReference type="Proteomes" id="UP001054837">
    <property type="component" value="Unassembled WGS sequence"/>
</dbReference>
<organism evidence="1 2">
    <name type="scientific">Caerostris darwini</name>
    <dbReference type="NCBI Taxonomy" id="1538125"/>
    <lineage>
        <taxon>Eukaryota</taxon>
        <taxon>Metazoa</taxon>
        <taxon>Ecdysozoa</taxon>
        <taxon>Arthropoda</taxon>
        <taxon>Chelicerata</taxon>
        <taxon>Arachnida</taxon>
        <taxon>Araneae</taxon>
        <taxon>Araneomorphae</taxon>
        <taxon>Entelegynae</taxon>
        <taxon>Araneoidea</taxon>
        <taxon>Araneidae</taxon>
        <taxon>Caerostris</taxon>
    </lineage>
</organism>
<comment type="caution">
    <text evidence="1">The sequence shown here is derived from an EMBL/GenBank/DDBJ whole genome shotgun (WGS) entry which is preliminary data.</text>
</comment>
<gene>
    <name evidence="1" type="ORF">CDAR_17451</name>
</gene>
<dbReference type="AlphaFoldDB" id="A0AAV4VEL3"/>
<evidence type="ECO:0000313" key="2">
    <source>
        <dbReference type="Proteomes" id="UP001054837"/>
    </source>
</evidence>
<protein>
    <submittedName>
        <fullName evidence="1">Uncharacterized protein</fullName>
    </submittedName>
</protein>
<keyword evidence="2" id="KW-1185">Reference proteome</keyword>
<sequence>MARAQYATWLAHLSFHGTMHNNGWEVFGSVVVPKVITPDSWLPSGMDRKQFWKHYTQSLPATQNDPNKPTFRIASASGSTERLPIAKLLGESPIAR</sequence>
<evidence type="ECO:0000313" key="1">
    <source>
        <dbReference type="EMBL" id="GIY68341.1"/>
    </source>
</evidence>
<accession>A0AAV4VEL3</accession>